<evidence type="ECO:0000256" key="9">
    <source>
        <dbReference type="PROSITE-ProRule" id="PRU00504"/>
    </source>
</evidence>
<dbReference type="InterPro" id="IPR001258">
    <property type="entry name" value="NHL_repeat"/>
</dbReference>
<dbReference type="RefSeq" id="XP_052750159.1">
    <property type="nucleotide sequence ID" value="XM_052894199.1"/>
</dbReference>
<comment type="cofactor">
    <cofactor evidence="1">
        <name>Zn(2+)</name>
        <dbReference type="ChEBI" id="CHEBI:29105"/>
    </cofactor>
</comment>
<protein>
    <recommendedName>
        <fullName evidence="2">peptidylamidoglycolate lyase</fullName>
        <ecNumber evidence="2">4.3.2.5</ecNumber>
    </recommendedName>
</protein>
<reference evidence="14" key="1">
    <citation type="submission" date="2025-08" db="UniProtKB">
        <authorList>
            <consortium name="RefSeq"/>
        </authorList>
    </citation>
    <scope>IDENTIFICATION</scope>
    <source>
        <tissue evidence="14">Whole larvae</tissue>
    </source>
</reference>
<evidence type="ECO:0000256" key="3">
    <source>
        <dbReference type="ARBA" id="ARBA00022723"/>
    </source>
</evidence>
<dbReference type="Proteomes" id="UP001652740">
    <property type="component" value="Unplaced"/>
</dbReference>
<evidence type="ECO:0000256" key="2">
    <source>
        <dbReference type="ARBA" id="ARBA00012343"/>
    </source>
</evidence>
<feature type="compositionally biased region" description="Pro residues" evidence="10">
    <location>
        <begin position="485"/>
        <end position="495"/>
    </location>
</feature>
<evidence type="ECO:0000256" key="10">
    <source>
        <dbReference type="SAM" id="MobiDB-lite"/>
    </source>
</evidence>
<evidence type="ECO:0000256" key="12">
    <source>
        <dbReference type="SAM" id="SignalP"/>
    </source>
</evidence>
<feature type="region of interest" description="Disordered" evidence="10">
    <location>
        <begin position="473"/>
        <end position="495"/>
    </location>
</feature>
<keyword evidence="13" id="KW-1185">Reference proteome</keyword>
<evidence type="ECO:0000313" key="14">
    <source>
        <dbReference type="RefSeq" id="XP_052750159.1"/>
    </source>
</evidence>
<evidence type="ECO:0000256" key="5">
    <source>
        <dbReference type="ARBA" id="ARBA00022737"/>
    </source>
</evidence>
<evidence type="ECO:0000256" key="8">
    <source>
        <dbReference type="ARBA" id="ARBA00023239"/>
    </source>
</evidence>
<feature type="chain" id="PRO_5046293041" description="peptidylamidoglycolate lyase" evidence="12">
    <location>
        <begin position="29"/>
        <end position="495"/>
    </location>
</feature>
<name>A0ABM3MG76_GALME</name>
<evidence type="ECO:0000256" key="4">
    <source>
        <dbReference type="ARBA" id="ARBA00022729"/>
    </source>
</evidence>
<sequence>MLIMNFLNSLLTVLELLFVFSNFKPTHGRGFPDEGYYSNNDYDNQEAIDPKIKIALGKLEHAPQWVPDWPDSFVKMGQVSGVALDNTGQLLVFHRAGNQWDASTFTPRHVYQRIGDPPIPDPTILVFNETGELVDMWGQNLFYMPHGITVDRVGNVWVTDVALHQVFKFTPTQRQKPALTLGEKFIPGNDDNHFCKPSAVAVLSTGDFFVADGYCNHRIIKYSPDGTIILQWGKRSGRDPFTLDVPHALALAEDRGQVCVADRERGRVACFRADNGTYSAGYRHWLIGSRLFSVAYSRAHGGRLYVVNGPYSNVPVRGYVIDFTSGRLIQTFAPEGGFRNPHDIVVTPDGVSAYVAELDPHRVCKFVDEGLRNQSKLEKVTTQTPVKPTATIVTESVSRAEVRGRGGAAAWAWWAGAGWAGAGAAAAALAALAVLALLRARNTGRKGITRRRWEYGHGEFKLRRLLERRRFTRVHSDDSDDEPAPMLPPQPPANA</sequence>
<feature type="repeat" description="NHL" evidence="9">
    <location>
        <begin position="188"/>
        <end position="225"/>
    </location>
</feature>
<evidence type="ECO:0000256" key="1">
    <source>
        <dbReference type="ARBA" id="ARBA00001947"/>
    </source>
</evidence>
<feature type="signal peptide" evidence="12">
    <location>
        <begin position="1"/>
        <end position="28"/>
    </location>
</feature>
<proteinExistence type="predicted"/>
<keyword evidence="11" id="KW-1133">Transmembrane helix</keyword>
<dbReference type="PRINTS" id="PR00790">
    <property type="entry name" value="PAMONOXGNASE"/>
</dbReference>
<keyword evidence="6" id="KW-1015">Disulfide bond</keyword>
<evidence type="ECO:0000313" key="13">
    <source>
        <dbReference type="Proteomes" id="UP001652740"/>
    </source>
</evidence>
<dbReference type="InterPro" id="IPR011042">
    <property type="entry name" value="6-blade_b-propeller_TolB-like"/>
</dbReference>
<keyword evidence="5" id="KW-0677">Repeat</keyword>
<keyword evidence="11" id="KW-0472">Membrane</keyword>
<gene>
    <name evidence="14" type="primary">LOC113513236</name>
</gene>
<dbReference type="Pfam" id="PF01436">
    <property type="entry name" value="NHL"/>
    <property type="match status" value="3"/>
</dbReference>
<keyword evidence="4 12" id="KW-0732">Signal</keyword>
<evidence type="ECO:0000256" key="11">
    <source>
        <dbReference type="SAM" id="Phobius"/>
    </source>
</evidence>
<feature type="transmembrane region" description="Helical" evidence="11">
    <location>
        <begin position="411"/>
        <end position="438"/>
    </location>
</feature>
<keyword evidence="11" id="KW-0812">Transmembrane</keyword>
<dbReference type="InterPro" id="IPR000720">
    <property type="entry name" value="PHM/PAL"/>
</dbReference>
<keyword evidence="7" id="KW-0325">Glycoprotein</keyword>
<evidence type="ECO:0000256" key="7">
    <source>
        <dbReference type="ARBA" id="ARBA00023180"/>
    </source>
</evidence>
<dbReference type="SUPFAM" id="SSF63829">
    <property type="entry name" value="Calcium-dependent phosphotriesterase"/>
    <property type="match status" value="1"/>
</dbReference>
<organism evidence="13 14">
    <name type="scientific">Galleria mellonella</name>
    <name type="common">Greater wax moth</name>
    <dbReference type="NCBI Taxonomy" id="7137"/>
    <lineage>
        <taxon>Eukaryota</taxon>
        <taxon>Metazoa</taxon>
        <taxon>Ecdysozoa</taxon>
        <taxon>Arthropoda</taxon>
        <taxon>Hexapoda</taxon>
        <taxon>Insecta</taxon>
        <taxon>Pterygota</taxon>
        <taxon>Neoptera</taxon>
        <taxon>Endopterygota</taxon>
        <taxon>Lepidoptera</taxon>
        <taxon>Glossata</taxon>
        <taxon>Ditrysia</taxon>
        <taxon>Pyraloidea</taxon>
        <taxon>Pyralidae</taxon>
        <taxon>Galleriinae</taxon>
        <taxon>Galleria</taxon>
    </lineage>
</organism>
<dbReference type="PANTHER" id="PTHR10680:SF14">
    <property type="entry name" value="PEPTIDYL-GLYCINE ALPHA-AMIDATING MONOOXYGENASE"/>
    <property type="match status" value="1"/>
</dbReference>
<dbReference type="EC" id="4.3.2.5" evidence="2"/>
<dbReference type="PROSITE" id="PS51125">
    <property type="entry name" value="NHL"/>
    <property type="match status" value="2"/>
</dbReference>
<keyword evidence="3" id="KW-0479">Metal-binding</keyword>
<accession>A0ABM3MG76</accession>
<dbReference type="GeneID" id="113513236"/>
<dbReference type="CDD" id="cd14958">
    <property type="entry name" value="NHL_PAL_like"/>
    <property type="match status" value="1"/>
</dbReference>
<dbReference type="Gene3D" id="2.120.10.30">
    <property type="entry name" value="TolB, C-terminal domain"/>
    <property type="match status" value="1"/>
</dbReference>
<evidence type="ECO:0000256" key="6">
    <source>
        <dbReference type="ARBA" id="ARBA00023157"/>
    </source>
</evidence>
<feature type="repeat" description="NHL" evidence="9">
    <location>
        <begin position="137"/>
        <end position="172"/>
    </location>
</feature>
<keyword evidence="8" id="KW-0456">Lyase</keyword>
<dbReference type="PANTHER" id="PTHR10680">
    <property type="entry name" value="PEPTIDYL-GLYCINE ALPHA-AMIDATING MONOOXYGENASE"/>
    <property type="match status" value="1"/>
</dbReference>